<evidence type="ECO:0000256" key="1">
    <source>
        <dbReference type="ARBA" id="ARBA00022679"/>
    </source>
</evidence>
<dbReference type="GO" id="GO:0004674">
    <property type="term" value="F:protein serine/threonine kinase activity"/>
    <property type="evidence" value="ECO:0007669"/>
    <property type="project" value="TreeGrafter"/>
</dbReference>
<dbReference type="InterPro" id="IPR000719">
    <property type="entry name" value="Prot_kinase_dom"/>
</dbReference>
<protein>
    <recommendedName>
        <fullName evidence="5">Protein kinase domain-containing protein</fullName>
    </recommendedName>
</protein>
<dbReference type="eggNOG" id="COG0515">
    <property type="taxonomic scope" value="Bacteria"/>
</dbReference>
<dbReference type="RefSeq" id="WP_002631155.1">
    <property type="nucleotide sequence ID" value="NZ_ANAH02000004.1"/>
</dbReference>
<evidence type="ECO:0000313" key="6">
    <source>
        <dbReference type="EMBL" id="EPX64315.1"/>
    </source>
</evidence>
<gene>
    <name evidence="6" type="ORF">D187_005449</name>
</gene>
<dbReference type="Pfam" id="PF00069">
    <property type="entry name" value="Pkinase"/>
    <property type="match status" value="1"/>
</dbReference>
<organism evidence="6 7">
    <name type="scientific">Cystobacter fuscus (strain ATCC 25194 / DSM 2262 / NBRC 100088 / M29)</name>
    <dbReference type="NCBI Taxonomy" id="1242864"/>
    <lineage>
        <taxon>Bacteria</taxon>
        <taxon>Pseudomonadati</taxon>
        <taxon>Myxococcota</taxon>
        <taxon>Myxococcia</taxon>
        <taxon>Myxococcales</taxon>
        <taxon>Cystobacterineae</taxon>
        <taxon>Archangiaceae</taxon>
        <taxon>Cystobacter</taxon>
    </lineage>
</organism>
<evidence type="ECO:0000256" key="3">
    <source>
        <dbReference type="ARBA" id="ARBA00022777"/>
    </source>
</evidence>
<sequence length="611" mass="66153">MSRAEGQARGVHSRGAFVLRRPRGWRRERARAFEFPRPGVNVGGYHLEARLGTGGQGSVYRARREGGVFAVKLIPLALARTWGQRELEVMARLKLPGIAALEGHGHWPAVAPRFLFLVTRYVKGRTVYAWARETNPSAREVVEKARALVGVLEAVHGAGVVHRDVKGDNVLVREEGGEVVLVDFGAASYVNAPRLTVLLPPGTPRYRSPEAMRFLLGHSRGERYESPPGDDLWAFGVLLYWLLTGSWPFEGTEWGAVLHPEPEPPRARNPRVPVALSALCLRLLARTPGERFADAAAVGEALEAARAGAGADWEVPLCDAYGPDTATTHEVAPLETDEALARLERLVAHAEHHPPVRGRPVAREESLVPGRSPRGWWWGLGGVLVLGLALGVLQSLSGQEMAPPGRPMDAEGGAVSSPEELIPAPVVVPTMLGKEDTRLNKDTKTKKALGRTARVVGAGLVCHALAGCSAPQRQVSATPEPAECPAGAVEAMSRELALPVGERALVMFDSRQVNNIPVQEGLAHVEIDLRHGRWAGQTGIFISGMLTVGRDRVYGRFTQARIKGGEPFPVCLELTDMFKGGRGVLIREPGRSPDTVLIYSSEYVVAVKQFK</sequence>
<name>S9PJ37_CYSF2</name>
<dbReference type="PROSITE" id="PS00108">
    <property type="entry name" value="PROTEIN_KINASE_ST"/>
    <property type="match status" value="1"/>
</dbReference>
<evidence type="ECO:0000259" key="5">
    <source>
        <dbReference type="PROSITE" id="PS50011"/>
    </source>
</evidence>
<dbReference type="EMBL" id="ANAH02000004">
    <property type="protein sequence ID" value="EPX64315.1"/>
    <property type="molecule type" value="Genomic_DNA"/>
</dbReference>
<accession>S9PJ37</accession>
<dbReference type="SMART" id="SM00220">
    <property type="entry name" value="S_TKc"/>
    <property type="match status" value="1"/>
</dbReference>
<proteinExistence type="predicted"/>
<dbReference type="InterPro" id="IPR008271">
    <property type="entry name" value="Ser/Thr_kinase_AS"/>
</dbReference>
<evidence type="ECO:0000256" key="2">
    <source>
        <dbReference type="ARBA" id="ARBA00022741"/>
    </source>
</evidence>
<dbReference type="AlphaFoldDB" id="S9PJ37"/>
<dbReference type="Proteomes" id="UP000011682">
    <property type="component" value="Unassembled WGS sequence"/>
</dbReference>
<dbReference type="CDD" id="cd14014">
    <property type="entry name" value="STKc_PknB_like"/>
    <property type="match status" value="1"/>
</dbReference>
<dbReference type="PROSITE" id="PS50011">
    <property type="entry name" value="PROTEIN_KINASE_DOM"/>
    <property type="match status" value="1"/>
</dbReference>
<dbReference type="OrthoDB" id="9801841at2"/>
<dbReference type="Gene3D" id="3.30.200.20">
    <property type="entry name" value="Phosphorylase Kinase, domain 1"/>
    <property type="match status" value="1"/>
</dbReference>
<evidence type="ECO:0000313" key="7">
    <source>
        <dbReference type="Proteomes" id="UP000011682"/>
    </source>
</evidence>
<reference evidence="6" key="1">
    <citation type="submission" date="2013-05" db="EMBL/GenBank/DDBJ databases">
        <title>Genome assembly of Cystobacter fuscus DSM 2262.</title>
        <authorList>
            <person name="Sharma G."/>
            <person name="Khatri I."/>
            <person name="Kaur C."/>
            <person name="Mayilraj S."/>
            <person name="Subramanian S."/>
        </authorList>
    </citation>
    <scope>NUCLEOTIDE SEQUENCE [LARGE SCALE GENOMIC DNA]</scope>
    <source>
        <strain evidence="6">DSM 2262</strain>
    </source>
</reference>
<feature type="domain" description="Protein kinase" evidence="5">
    <location>
        <begin position="45"/>
        <end position="303"/>
    </location>
</feature>
<dbReference type="GO" id="GO:0005524">
    <property type="term" value="F:ATP binding"/>
    <property type="evidence" value="ECO:0007669"/>
    <property type="project" value="UniProtKB-KW"/>
</dbReference>
<keyword evidence="4" id="KW-0067">ATP-binding</keyword>
<dbReference type="SUPFAM" id="SSF56112">
    <property type="entry name" value="Protein kinase-like (PK-like)"/>
    <property type="match status" value="1"/>
</dbReference>
<dbReference type="Gene3D" id="1.10.510.10">
    <property type="entry name" value="Transferase(Phosphotransferase) domain 1"/>
    <property type="match status" value="1"/>
</dbReference>
<keyword evidence="7" id="KW-1185">Reference proteome</keyword>
<keyword evidence="3" id="KW-0418">Kinase</keyword>
<dbReference type="InterPro" id="IPR011009">
    <property type="entry name" value="Kinase-like_dom_sf"/>
</dbReference>
<dbReference type="PANTHER" id="PTHR43289:SF6">
    <property type="entry name" value="SERINE_THREONINE-PROTEIN KINASE NEKL-3"/>
    <property type="match status" value="1"/>
</dbReference>
<keyword evidence="1" id="KW-0808">Transferase</keyword>
<dbReference type="PANTHER" id="PTHR43289">
    <property type="entry name" value="MITOGEN-ACTIVATED PROTEIN KINASE KINASE KINASE 20-RELATED"/>
    <property type="match status" value="1"/>
</dbReference>
<comment type="caution">
    <text evidence="6">The sequence shown here is derived from an EMBL/GenBank/DDBJ whole genome shotgun (WGS) entry which is preliminary data.</text>
</comment>
<keyword evidence="2" id="KW-0547">Nucleotide-binding</keyword>
<evidence type="ECO:0000256" key="4">
    <source>
        <dbReference type="ARBA" id="ARBA00022840"/>
    </source>
</evidence>